<dbReference type="RefSeq" id="WP_120118208.1">
    <property type="nucleotide sequence ID" value="NZ_BORI01000005.1"/>
</dbReference>
<evidence type="ECO:0000313" key="3">
    <source>
        <dbReference type="Proteomes" id="UP000287296"/>
    </source>
</evidence>
<dbReference type="Proteomes" id="UP000680670">
    <property type="component" value="Unassembled WGS sequence"/>
</dbReference>
<keyword evidence="4" id="KW-1185">Reference proteome</keyword>
<protein>
    <recommendedName>
        <fullName evidence="5">Nucleotide kinase</fullName>
    </recommendedName>
</protein>
<reference evidence="1 4" key="2">
    <citation type="submission" date="2021-03" db="EMBL/GenBank/DDBJ databases">
        <title>Antimicrobial resistance genes in bacteria isolated from Japanese honey, and their potential for conferring macrolide and lincosamide resistance in the American foulbrood pathogen Paenibacillus larvae.</title>
        <authorList>
            <person name="Okamoto M."/>
            <person name="Kumagai M."/>
            <person name="Kanamori H."/>
            <person name="Takamatsu D."/>
        </authorList>
    </citation>
    <scope>NUCLEOTIDE SEQUENCE [LARGE SCALE GENOMIC DNA]</scope>
    <source>
        <strain evidence="1 4">J6TS1</strain>
    </source>
</reference>
<proteinExistence type="predicted"/>
<evidence type="ECO:0000313" key="2">
    <source>
        <dbReference type="EMBL" id="RST57593.1"/>
    </source>
</evidence>
<dbReference type="OrthoDB" id="9781752at2"/>
<evidence type="ECO:0000313" key="1">
    <source>
        <dbReference type="EMBL" id="GIN95497.1"/>
    </source>
</evidence>
<comment type="caution">
    <text evidence="2">The sequence shown here is derived from an EMBL/GenBank/DDBJ whole genome shotgun (WGS) entry which is preliminary data.</text>
</comment>
<sequence>MSGNVLRYFAGGNTAKGFSHLYDSNLRGLNRVFILSGKSSLEKKILIHKLMNEWIGKNVNLEALHSPNDPDSLEGLIIRELGFGIVDGDFPREIGKEFVGDRWETVDLDVMSLSSLEVAAKKDIAQLTEKRGRALENAYQSYAAGLRVHDKWEKLYIDRMDFLKADEVTNRLVTKLFLKDSPRQDRTTKRRFLGAATPKGPVDFVDNITSGLEARYFLKGRAGTGKSTVLKKLVMEAEKRGYNLEIYHCGFDPASLDMVVVRELGWAVFDSTQPHEYFPSRRGDEVIDMYELAVAPGTDELYANEIAEIEGQYREQMDAGKNYLAEAKRINDRLESIYQDKLEHSLIDEIFYDIEKEIKLLAKD</sequence>
<organism evidence="2 3">
    <name type="scientific">Siminovitchia terrae</name>
    <name type="common">Bacillus terrae</name>
    <dbReference type="NCBI Taxonomy" id="1914933"/>
    <lineage>
        <taxon>Bacteria</taxon>
        <taxon>Bacillati</taxon>
        <taxon>Bacillota</taxon>
        <taxon>Bacilli</taxon>
        <taxon>Bacillales</taxon>
        <taxon>Bacillaceae</taxon>
        <taxon>Siminovitchia</taxon>
    </lineage>
</organism>
<reference evidence="2 3" key="1">
    <citation type="submission" date="2018-12" db="EMBL/GenBank/DDBJ databases">
        <authorList>
            <person name="Sun L."/>
            <person name="Chen Z."/>
        </authorList>
    </citation>
    <scope>NUCLEOTIDE SEQUENCE [LARGE SCALE GENOMIC DNA]</scope>
    <source>
        <strain evidence="2 3">LMG 29736</strain>
    </source>
</reference>
<name>A0A429X2H0_SIMTE</name>
<gene>
    <name evidence="2" type="ORF">D5F11_022010</name>
    <name evidence="1" type="ORF">J6TS1_13670</name>
</gene>
<dbReference type="AlphaFoldDB" id="A0A429X2H0"/>
<dbReference type="EMBL" id="BORJ01000003">
    <property type="protein sequence ID" value="GIN95497.1"/>
    <property type="molecule type" value="Genomic_DNA"/>
</dbReference>
<dbReference type="Proteomes" id="UP000287296">
    <property type="component" value="Unassembled WGS sequence"/>
</dbReference>
<accession>A0A429X2H0</accession>
<evidence type="ECO:0008006" key="5">
    <source>
        <dbReference type="Google" id="ProtNLM"/>
    </source>
</evidence>
<dbReference type="EMBL" id="QYTW02000031">
    <property type="protein sequence ID" value="RST57593.1"/>
    <property type="molecule type" value="Genomic_DNA"/>
</dbReference>
<evidence type="ECO:0000313" key="4">
    <source>
        <dbReference type="Proteomes" id="UP000680670"/>
    </source>
</evidence>